<dbReference type="EMBL" id="MDYQ01000041">
    <property type="protein sequence ID" value="PRP85695.1"/>
    <property type="molecule type" value="Genomic_DNA"/>
</dbReference>
<keyword evidence="1 2" id="KW-0238">DNA-binding</keyword>
<dbReference type="SMART" id="SM00398">
    <property type="entry name" value="HMG"/>
    <property type="match status" value="1"/>
</dbReference>
<dbReference type="AlphaFoldDB" id="A0A2P6NP23"/>
<sequence length="127" mass="14930">MGRQRARDSTDRPNKRRAKGDPQAPKRPRSAFMFYCIEHRPQLNMKPVEASRALGESWRNYPEEEKKRYNEMAEEDRLRYRNESREYLSRSSKTNQMDAAEAVTLLGMELPLGSSEDEDFSVNNKLE</sequence>
<proteinExistence type="predicted"/>
<dbReference type="InterPro" id="IPR050342">
    <property type="entry name" value="HMGB"/>
</dbReference>
<accession>A0A2P6NP23</accession>
<dbReference type="PANTHER" id="PTHR48112:SF22">
    <property type="entry name" value="MITOCHONDRIAL TRANSCRIPTION FACTOR A, ISOFORM B"/>
    <property type="match status" value="1"/>
</dbReference>
<dbReference type="Pfam" id="PF00505">
    <property type="entry name" value="HMG_box"/>
    <property type="match status" value="1"/>
</dbReference>
<dbReference type="GO" id="GO:0003677">
    <property type="term" value="F:DNA binding"/>
    <property type="evidence" value="ECO:0007669"/>
    <property type="project" value="UniProtKB-UniRule"/>
</dbReference>
<keyword evidence="6" id="KW-1185">Reference proteome</keyword>
<evidence type="ECO:0000313" key="5">
    <source>
        <dbReference type="EMBL" id="PRP85695.1"/>
    </source>
</evidence>
<name>A0A2P6NP23_9EUKA</name>
<reference evidence="5 6" key="1">
    <citation type="journal article" date="2018" name="Genome Biol. Evol.">
        <title>Multiple Roots of Fruiting Body Formation in Amoebozoa.</title>
        <authorList>
            <person name="Hillmann F."/>
            <person name="Forbes G."/>
            <person name="Novohradska S."/>
            <person name="Ferling I."/>
            <person name="Riege K."/>
            <person name="Groth M."/>
            <person name="Westermann M."/>
            <person name="Marz M."/>
            <person name="Spaller T."/>
            <person name="Winckler T."/>
            <person name="Schaap P."/>
            <person name="Glockner G."/>
        </authorList>
    </citation>
    <scope>NUCLEOTIDE SEQUENCE [LARGE SCALE GENOMIC DNA]</scope>
    <source>
        <strain evidence="5 6">Jena</strain>
    </source>
</reference>
<evidence type="ECO:0000256" key="1">
    <source>
        <dbReference type="ARBA" id="ARBA00023125"/>
    </source>
</evidence>
<dbReference type="InterPro" id="IPR036910">
    <property type="entry name" value="HMG_box_dom_sf"/>
</dbReference>
<comment type="caution">
    <text evidence="5">The sequence shown here is derived from an EMBL/GenBank/DDBJ whole genome shotgun (WGS) entry which is preliminary data.</text>
</comment>
<dbReference type="Gene3D" id="1.10.30.10">
    <property type="entry name" value="High mobility group box domain"/>
    <property type="match status" value="1"/>
</dbReference>
<dbReference type="OrthoDB" id="1919336at2759"/>
<feature type="domain" description="HMG box" evidence="4">
    <location>
        <begin position="25"/>
        <end position="88"/>
    </location>
</feature>
<feature type="DNA-binding region" description="HMG box" evidence="2">
    <location>
        <begin position="25"/>
        <end position="88"/>
    </location>
</feature>
<protein>
    <recommendedName>
        <fullName evidence="4">HMG box domain-containing protein</fullName>
    </recommendedName>
</protein>
<dbReference type="SUPFAM" id="SSF47095">
    <property type="entry name" value="HMG-box"/>
    <property type="match status" value="1"/>
</dbReference>
<organism evidence="5 6">
    <name type="scientific">Planoprotostelium fungivorum</name>
    <dbReference type="NCBI Taxonomy" id="1890364"/>
    <lineage>
        <taxon>Eukaryota</taxon>
        <taxon>Amoebozoa</taxon>
        <taxon>Evosea</taxon>
        <taxon>Variosea</taxon>
        <taxon>Cavosteliida</taxon>
        <taxon>Cavosteliaceae</taxon>
        <taxon>Planoprotostelium</taxon>
    </lineage>
</organism>
<evidence type="ECO:0000256" key="2">
    <source>
        <dbReference type="PROSITE-ProRule" id="PRU00267"/>
    </source>
</evidence>
<dbReference type="STRING" id="1890364.A0A2P6NP23"/>
<dbReference type="InParanoid" id="A0A2P6NP23"/>
<keyword evidence="2" id="KW-0539">Nucleus</keyword>
<dbReference type="PANTHER" id="PTHR48112">
    <property type="entry name" value="HIGH MOBILITY GROUP PROTEIN DSP1"/>
    <property type="match status" value="1"/>
</dbReference>
<evidence type="ECO:0000259" key="4">
    <source>
        <dbReference type="PROSITE" id="PS50118"/>
    </source>
</evidence>
<dbReference type="GO" id="GO:0005634">
    <property type="term" value="C:nucleus"/>
    <property type="evidence" value="ECO:0007669"/>
    <property type="project" value="UniProtKB-UniRule"/>
</dbReference>
<feature type="region of interest" description="Disordered" evidence="3">
    <location>
        <begin position="1"/>
        <end position="30"/>
    </location>
</feature>
<dbReference type="Proteomes" id="UP000241769">
    <property type="component" value="Unassembled WGS sequence"/>
</dbReference>
<dbReference type="PROSITE" id="PS50118">
    <property type="entry name" value="HMG_BOX_2"/>
    <property type="match status" value="1"/>
</dbReference>
<gene>
    <name evidence="5" type="ORF">PROFUN_06529</name>
</gene>
<feature type="compositionally biased region" description="Basic and acidic residues" evidence="3">
    <location>
        <begin position="1"/>
        <end position="13"/>
    </location>
</feature>
<evidence type="ECO:0000256" key="3">
    <source>
        <dbReference type="SAM" id="MobiDB-lite"/>
    </source>
</evidence>
<dbReference type="InterPro" id="IPR009071">
    <property type="entry name" value="HMG_box_dom"/>
</dbReference>
<evidence type="ECO:0000313" key="6">
    <source>
        <dbReference type="Proteomes" id="UP000241769"/>
    </source>
</evidence>